<sequence length="193" mass="22292">MKRIYPIDIFPWGRPEVYPESQAELEFLDDGIFVCLSAKEKNPRCSVTFPGGEVYRDSCMEFFFCPCPERNPGYFNFETNALGMLYVGFSPDGTRRMSAPIAPAEYTGRIPTDARIDRSGGSWSVRFTISYDFIRSRVPEFNEKRQKHITGNFYKCGDCTEYPHYAVWHPIDSNIITKPDFHVAKYFGTIEIE</sequence>
<dbReference type="GO" id="GO:0016052">
    <property type="term" value="P:carbohydrate catabolic process"/>
    <property type="evidence" value="ECO:0007669"/>
    <property type="project" value="InterPro"/>
</dbReference>
<comment type="caution">
    <text evidence="2">The sequence shown here is derived from an EMBL/GenBank/DDBJ whole genome shotgun (WGS) entry which is preliminary data.</text>
</comment>
<dbReference type="CDD" id="cd09620">
    <property type="entry name" value="CBM9_like_3"/>
    <property type="match status" value="1"/>
</dbReference>
<dbReference type="Proteomes" id="UP000824089">
    <property type="component" value="Unassembled WGS sequence"/>
</dbReference>
<proteinExistence type="predicted"/>
<dbReference type="AlphaFoldDB" id="A0A9D1IA96"/>
<feature type="domain" description="Carbohydrate-binding" evidence="1">
    <location>
        <begin position="6"/>
        <end position="191"/>
    </location>
</feature>
<dbReference type="GO" id="GO:0004553">
    <property type="term" value="F:hydrolase activity, hydrolyzing O-glycosyl compounds"/>
    <property type="evidence" value="ECO:0007669"/>
    <property type="project" value="InterPro"/>
</dbReference>
<name>A0A9D1IA96_9CLOT</name>
<organism evidence="2 3">
    <name type="scientific">Candidatus Egerieisoma faecipullorum</name>
    <dbReference type="NCBI Taxonomy" id="2840963"/>
    <lineage>
        <taxon>Bacteria</taxon>
        <taxon>Bacillati</taxon>
        <taxon>Bacillota</taxon>
        <taxon>Clostridia</taxon>
        <taxon>Eubacteriales</taxon>
        <taxon>Clostridiaceae</taxon>
        <taxon>Clostridiaceae incertae sedis</taxon>
        <taxon>Candidatus Egerieisoma</taxon>
    </lineage>
</organism>
<accession>A0A9D1IA96</accession>
<dbReference type="Gene3D" id="2.60.40.1190">
    <property type="match status" value="1"/>
</dbReference>
<dbReference type="Pfam" id="PF16011">
    <property type="entry name" value="CBM9_2"/>
    <property type="match status" value="1"/>
</dbReference>
<protein>
    <recommendedName>
        <fullName evidence="1">Carbohydrate-binding domain-containing protein</fullName>
    </recommendedName>
</protein>
<dbReference type="GO" id="GO:0030246">
    <property type="term" value="F:carbohydrate binding"/>
    <property type="evidence" value="ECO:0007669"/>
    <property type="project" value="InterPro"/>
</dbReference>
<gene>
    <name evidence="2" type="ORF">IAD50_05930</name>
</gene>
<evidence type="ECO:0000259" key="1">
    <source>
        <dbReference type="Pfam" id="PF16011"/>
    </source>
</evidence>
<evidence type="ECO:0000313" key="3">
    <source>
        <dbReference type="Proteomes" id="UP000824089"/>
    </source>
</evidence>
<dbReference type="EMBL" id="DVMM01000124">
    <property type="protein sequence ID" value="HIU29820.1"/>
    <property type="molecule type" value="Genomic_DNA"/>
</dbReference>
<reference evidence="2" key="1">
    <citation type="submission" date="2020-10" db="EMBL/GenBank/DDBJ databases">
        <authorList>
            <person name="Gilroy R."/>
        </authorList>
    </citation>
    <scope>NUCLEOTIDE SEQUENCE</scope>
    <source>
        <strain evidence="2">CHK195-4489</strain>
    </source>
</reference>
<reference evidence="2" key="2">
    <citation type="journal article" date="2021" name="PeerJ">
        <title>Extensive microbial diversity within the chicken gut microbiome revealed by metagenomics and culture.</title>
        <authorList>
            <person name="Gilroy R."/>
            <person name="Ravi A."/>
            <person name="Getino M."/>
            <person name="Pursley I."/>
            <person name="Horton D.L."/>
            <person name="Alikhan N.F."/>
            <person name="Baker D."/>
            <person name="Gharbi K."/>
            <person name="Hall N."/>
            <person name="Watson M."/>
            <person name="Adriaenssens E.M."/>
            <person name="Foster-Nyarko E."/>
            <person name="Jarju S."/>
            <person name="Secka A."/>
            <person name="Antonio M."/>
            <person name="Oren A."/>
            <person name="Chaudhuri R.R."/>
            <person name="La Ragione R."/>
            <person name="Hildebrand F."/>
            <person name="Pallen M.J."/>
        </authorList>
    </citation>
    <scope>NUCLEOTIDE SEQUENCE</scope>
    <source>
        <strain evidence="2">CHK195-4489</strain>
    </source>
</reference>
<dbReference type="InterPro" id="IPR010502">
    <property type="entry name" value="Carb-bd_dom_fam9"/>
</dbReference>
<evidence type="ECO:0000313" key="2">
    <source>
        <dbReference type="EMBL" id="HIU29820.1"/>
    </source>
</evidence>